<evidence type="ECO:0000256" key="4">
    <source>
        <dbReference type="ARBA" id="ARBA00022833"/>
    </source>
</evidence>
<keyword evidence="2 7" id="KW-0479">Metal-binding</keyword>
<evidence type="ECO:0000256" key="6">
    <source>
        <dbReference type="ARBA" id="ARBA00023242"/>
    </source>
</evidence>
<dbReference type="AlphaFoldDB" id="A0A5B7DHX3"/>
<dbReference type="GO" id="GO:0006355">
    <property type="term" value="P:regulation of DNA-templated transcription"/>
    <property type="evidence" value="ECO:0007669"/>
    <property type="project" value="InterPro"/>
</dbReference>
<dbReference type="Pfam" id="PF03850">
    <property type="entry name" value="Tfb4"/>
    <property type="match status" value="1"/>
</dbReference>
<keyword evidence="3 7" id="KW-0227">DNA damage</keyword>
<protein>
    <recommendedName>
        <fullName evidence="7">General transcription factor IIH subunit 3</fullName>
    </recommendedName>
    <alternativeName>
        <fullName evidence="7">General transcription factor IIH polypeptide 3</fullName>
    </alternativeName>
</protein>
<dbReference type="PANTHER" id="PTHR12831">
    <property type="entry name" value="TRANSCRIPTION INITIATION FACTOR IIH TFIIH , POLYPEPTIDE 3-RELATED"/>
    <property type="match status" value="1"/>
</dbReference>
<dbReference type="InterPro" id="IPR004600">
    <property type="entry name" value="TFIIH_Tfb4/GTF2H3"/>
</dbReference>
<comment type="subunit">
    <text evidence="7">Part of a TFIID-containing RNA polymerase II pre-initiation complex that is composed of TBP and at least GTF2A1, GTF2A2, GTF2E1, GTF2E2, GTF2F1, GTF2H2, GTF2H3, GTF2H4, GTF2H5, GTF2B, TCEA1, ERCC2, ERCC3, TAF1, TAF2, TAF3, TAF4, TAF5, TAF6, TAF7, TAF8, TAF9, TAF10, TAF11, TAF12 and TAF13. Component of the 7-subunit TFIIH core complex composed of XPB/ERCC3, XPD/ERCC2, GTF2H1, GTF2H2, GTF2H3, GTF2H4 and GTF2H5, which is active in NER. The core complex associates with the 3-subunit CDK-activating kinase (CAK) module composed of CCNH/cyclin H, CDK7 and MNAT1 to form the 10-subunit holoenzyme (holo-TFIIH) active in transcription. Interacts with RARA; the interaction requires prior phosphorylation of RARA on 'Ser-369' which then enhances interaction of RARA with CDK7.</text>
</comment>
<dbReference type="GO" id="GO:0000439">
    <property type="term" value="C:transcription factor TFIIH core complex"/>
    <property type="evidence" value="ECO:0007669"/>
    <property type="project" value="UniProtKB-UniRule"/>
</dbReference>
<organism evidence="8 9">
    <name type="scientific">Portunus trituberculatus</name>
    <name type="common">Swimming crab</name>
    <name type="synonym">Neptunus trituberculatus</name>
    <dbReference type="NCBI Taxonomy" id="210409"/>
    <lineage>
        <taxon>Eukaryota</taxon>
        <taxon>Metazoa</taxon>
        <taxon>Ecdysozoa</taxon>
        <taxon>Arthropoda</taxon>
        <taxon>Crustacea</taxon>
        <taxon>Multicrustacea</taxon>
        <taxon>Malacostraca</taxon>
        <taxon>Eumalacostraca</taxon>
        <taxon>Eucarida</taxon>
        <taxon>Decapoda</taxon>
        <taxon>Pleocyemata</taxon>
        <taxon>Brachyura</taxon>
        <taxon>Eubrachyura</taxon>
        <taxon>Portunoidea</taxon>
        <taxon>Portunidae</taxon>
        <taxon>Portuninae</taxon>
        <taxon>Portunus</taxon>
    </lineage>
</organism>
<keyword evidence="5 7" id="KW-0234">DNA repair</keyword>
<comment type="caution">
    <text evidence="8">The sequence shown here is derived from an EMBL/GenBank/DDBJ whole genome shotgun (WGS) entry which is preliminary data.</text>
</comment>
<gene>
    <name evidence="8" type="primary">Gtf2h3_1</name>
    <name evidence="8" type="ORF">E2C01_014097</name>
</gene>
<dbReference type="PANTHER" id="PTHR12831:SF0">
    <property type="entry name" value="GENERAL TRANSCRIPTION FACTOR IIH SUBUNIT 3"/>
    <property type="match status" value="1"/>
</dbReference>
<evidence type="ECO:0000313" key="9">
    <source>
        <dbReference type="Proteomes" id="UP000324222"/>
    </source>
</evidence>
<keyword evidence="6 7" id="KW-0539">Nucleus</keyword>
<reference evidence="8 9" key="1">
    <citation type="submission" date="2019-05" db="EMBL/GenBank/DDBJ databases">
        <title>Another draft genome of Portunus trituberculatus and its Hox gene families provides insights of decapod evolution.</title>
        <authorList>
            <person name="Jeong J.-H."/>
            <person name="Song I."/>
            <person name="Kim S."/>
            <person name="Choi T."/>
            <person name="Kim D."/>
            <person name="Ryu S."/>
            <person name="Kim W."/>
        </authorList>
    </citation>
    <scope>NUCLEOTIDE SEQUENCE [LARGE SCALE GENOMIC DNA]</scope>
    <source>
        <tissue evidence="8">Muscle</tissue>
    </source>
</reference>
<comment type="function">
    <text evidence="7">Component of the general transcription and DNA repair factor IIH (TFIIH) core complex, which is involved in general and transcription-coupled nucleotide excision repair (NER) of damaged DNA and, when complexed to CAK, in RNA transcription by RNA polymerase II. In NER, TFIIH acts by opening DNA around the lesion to allow the excision of the damaged oligonucleotide and its replacement by a new DNA fragment. In transcription, TFIIH has an essential role in transcription initiation. When the pre-initiation complex (PIC) has been established, TFIIH is required for promoter opening and promoter escape. Phosphorylation of the C-terminal tail (CTD) of the largest subunit of RNA polymerase II by the kinase module CAK controls the initiation of transcription.</text>
</comment>
<accession>A0A5B7DHX3</accession>
<dbReference type="GO" id="GO:0008270">
    <property type="term" value="F:zinc ion binding"/>
    <property type="evidence" value="ECO:0007669"/>
    <property type="project" value="UniProtKB-KW"/>
</dbReference>
<evidence type="ECO:0000256" key="1">
    <source>
        <dbReference type="ARBA" id="ARBA00004123"/>
    </source>
</evidence>
<dbReference type="EMBL" id="VSRR010000945">
    <property type="protein sequence ID" value="MPC21121.1"/>
    <property type="molecule type" value="Genomic_DNA"/>
</dbReference>
<evidence type="ECO:0000256" key="7">
    <source>
        <dbReference type="RuleBase" id="RU368090"/>
    </source>
</evidence>
<sequence length="109" mass="12552">MQLTKTSMKLPNKKCRRIIKYQERLVTELLQTLLLMYHCGPAIRRKMNAPPPDTVDYRAACFCHRTLVDMASVCSNCLSVYCKAVPLCTTCNVIFQTDRPLVRLSKKKK</sequence>
<comment type="similarity">
    <text evidence="7">Belongs to the TFB4 family.</text>
</comment>
<evidence type="ECO:0000256" key="5">
    <source>
        <dbReference type="ARBA" id="ARBA00023204"/>
    </source>
</evidence>
<evidence type="ECO:0000313" key="8">
    <source>
        <dbReference type="EMBL" id="MPC21121.1"/>
    </source>
</evidence>
<keyword evidence="4 7" id="KW-0862">Zinc</keyword>
<proteinExistence type="inferred from homology"/>
<keyword evidence="7" id="KW-0805">Transcription regulation</keyword>
<dbReference type="GO" id="GO:0005675">
    <property type="term" value="C:transcription factor TFIIH holo complex"/>
    <property type="evidence" value="ECO:0007669"/>
    <property type="project" value="UniProtKB-UniRule"/>
</dbReference>
<keyword evidence="7" id="KW-0804">Transcription</keyword>
<name>A0A5B7DHX3_PORTR</name>
<evidence type="ECO:0000256" key="3">
    <source>
        <dbReference type="ARBA" id="ARBA00022763"/>
    </source>
</evidence>
<keyword evidence="9" id="KW-1185">Reference proteome</keyword>
<dbReference type="OrthoDB" id="17307at2759"/>
<dbReference type="Proteomes" id="UP000324222">
    <property type="component" value="Unassembled WGS sequence"/>
</dbReference>
<dbReference type="GO" id="GO:0006289">
    <property type="term" value="P:nucleotide-excision repair"/>
    <property type="evidence" value="ECO:0007669"/>
    <property type="project" value="UniProtKB-UniRule"/>
</dbReference>
<evidence type="ECO:0000256" key="2">
    <source>
        <dbReference type="ARBA" id="ARBA00022723"/>
    </source>
</evidence>
<comment type="subcellular location">
    <subcellularLocation>
        <location evidence="1 7">Nucleus</location>
    </subcellularLocation>
</comment>
<keyword evidence="7" id="KW-0863">Zinc-finger</keyword>